<gene>
    <name evidence="1" type="ORF">AYR63_01965</name>
</gene>
<dbReference type="RefSeq" id="WP_065901367.1">
    <property type="nucleotide sequence ID" value="NZ_CP014912.1"/>
</dbReference>
<accession>A0A1B2IVH6</accession>
<dbReference type="Proteomes" id="UP000093267">
    <property type="component" value="Chromosome"/>
</dbReference>
<evidence type="ECO:0000313" key="1">
    <source>
        <dbReference type="EMBL" id="ANZ66029.1"/>
    </source>
</evidence>
<dbReference type="STRING" id="240427.AYR62_00975"/>
<keyword evidence="2" id="KW-1185">Reference proteome</keyword>
<sequence length="105" mass="11561">MAERLVYPVVFDPTVELNRIQITVPDVPEVKVLGIDEDDAVSKAAHAIGEALATTTEIPVPSAPSEIALYGQQRLSFIVLDLDEYKEQTQKPSKKRAKAKKSSKK</sequence>
<dbReference type="KEGG" id="lpd:AYR62_00975"/>
<proteinExistence type="predicted"/>
<dbReference type="AlphaFoldDB" id="A0A1B2IVH6"/>
<protein>
    <recommendedName>
        <fullName evidence="3">HicB-like antitoxin of toxin-antitoxin system domain-containing protein</fullName>
    </recommendedName>
</protein>
<evidence type="ECO:0000313" key="2">
    <source>
        <dbReference type="Proteomes" id="UP000093267"/>
    </source>
</evidence>
<dbReference type="EMBL" id="CP014924">
    <property type="protein sequence ID" value="ANZ66029.1"/>
    <property type="molecule type" value="Genomic_DNA"/>
</dbReference>
<reference evidence="1 2" key="1">
    <citation type="submission" date="2016-03" db="EMBL/GenBank/DDBJ databases">
        <title>Pediococcus and Lactobacillus from brewery environment - whole genome sequencing and assembly.</title>
        <authorList>
            <person name="Behr J."/>
            <person name="Geissler A.J."/>
            <person name="Vogel R.F."/>
        </authorList>
    </citation>
    <scope>NUCLEOTIDE SEQUENCE [LARGE SCALE GENOMIC DNA]</scope>
    <source>
        <strain evidence="1 2">TMW 1.1995</strain>
    </source>
</reference>
<dbReference type="OrthoDB" id="5419659at2"/>
<evidence type="ECO:0008006" key="3">
    <source>
        <dbReference type="Google" id="ProtNLM"/>
    </source>
</evidence>
<dbReference type="Gene3D" id="3.30.160.250">
    <property type="match status" value="1"/>
</dbReference>
<organism evidence="1 2">
    <name type="scientific">Secundilactobacillus paracollinoides</name>
    <dbReference type="NCBI Taxonomy" id="240427"/>
    <lineage>
        <taxon>Bacteria</taxon>
        <taxon>Bacillati</taxon>
        <taxon>Bacillota</taxon>
        <taxon>Bacilli</taxon>
        <taxon>Lactobacillales</taxon>
        <taxon>Lactobacillaceae</taxon>
        <taxon>Secundilactobacillus</taxon>
    </lineage>
</organism>
<name>A0A1B2IVH6_9LACO</name>